<evidence type="ECO:0000313" key="2">
    <source>
        <dbReference type="Proteomes" id="UP001333818"/>
    </source>
</evidence>
<dbReference type="Proteomes" id="UP001333818">
    <property type="component" value="Unassembled WGS sequence"/>
</dbReference>
<dbReference type="Pfam" id="PF12095">
    <property type="entry name" value="CRR7"/>
    <property type="match status" value="1"/>
</dbReference>
<dbReference type="PANTHER" id="PTHR36803:SF1">
    <property type="entry name" value="PROTEIN CHLORORESPIRATORY REDUCTION 7, CHLOROPLASTIC"/>
    <property type="match status" value="1"/>
</dbReference>
<dbReference type="InterPro" id="IPR038150">
    <property type="entry name" value="CRR7-like_sf"/>
</dbReference>
<comment type="caution">
    <text evidence="1">The sequence shown here is derived from an EMBL/GenBank/DDBJ whole genome shotgun (WGS) entry which is preliminary data.</text>
</comment>
<keyword evidence="2" id="KW-1185">Reference proteome</keyword>
<dbReference type="InterPro" id="IPR021954">
    <property type="entry name" value="CRR7"/>
</dbReference>
<protein>
    <submittedName>
        <fullName evidence="1">Chlororespiratory reduction protein 7</fullName>
    </submittedName>
</protein>
<reference evidence="1" key="1">
    <citation type="submission" date="2024-01" db="EMBL/GenBank/DDBJ databases">
        <title>Bank of Algae and Cyanobacteria of the Azores (BACA) strain genomes.</title>
        <authorList>
            <person name="Luz R."/>
            <person name="Cordeiro R."/>
            <person name="Fonseca A."/>
            <person name="Goncalves V."/>
        </authorList>
    </citation>
    <scope>NUCLEOTIDE SEQUENCE</scope>
    <source>
        <strain evidence="1">BACA0141</strain>
    </source>
</reference>
<evidence type="ECO:0000313" key="1">
    <source>
        <dbReference type="EMBL" id="MEE3715135.1"/>
    </source>
</evidence>
<dbReference type="Gene3D" id="3.90.940.40">
    <property type="entry name" value="Protein CHLORORESPIRATORY REDUCTION 7"/>
    <property type="match status" value="1"/>
</dbReference>
<name>A0AAW9PVK3_9CYAN</name>
<dbReference type="RefSeq" id="WP_330481557.1">
    <property type="nucleotide sequence ID" value="NZ_JAZBJZ010000001.1"/>
</dbReference>
<dbReference type="PANTHER" id="PTHR36803">
    <property type="entry name" value="PROTEIN CHLORORESPIRATORY REDUCTION 7, CHLOROPLASTIC"/>
    <property type="match status" value="1"/>
</dbReference>
<dbReference type="EMBL" id="JAZBJZ010000001">
    <property type="protein sequence ID" value="MEE3715135.1"/>
    <property type="molecule type" value="Genomic_DNA"/>
</dbReference>
<dbReference type="AlphaFoldDB" id="A0AAW9PVK3"/>
<proteinExistence type="predicted"/>
<organism evidence="1 2">
    <name type="scientific">Tumidithrix elongata BACA0141</name>
    <dbReference type="NCBI Taxonomy" id="2716417"/>
    <lineage>
        <taxon>Bacteria</taxon>
        <taxon>Bacillati</taxon>
        <taxon>Cyanobacteriota</taxon>
        <taxon>Cyanophyceae</taxon>
        <taxon>Pseudanabaenales</taxon>
        <taxon>Pseudanabaenaceae</taxon>
        <taxon>Tumidithrix</taxon>
        <taxon>Tumidithrix elongata</taxon>
    </lineage>
</organism>
<sequence>MPSSIMYYEDNYVVLAPSMTEQFMTASELENCLRGLLADIQDNLPLDLQKIPAIDDQVQRLLKTACELDCGDAGTWQWYAVRLEK</sequence>
<accession>A0AAW9PVK3</accession>
<gene>
    <name evidence="1" type="ORF">V2H45_00085</name>
</gene>